<dbReference type="Proteomes" id="UP000494106">
    <property type="component" value="Unassembled WGS sequence"/>
</dbReference>
<sequence>MGQEDLQNGNQNKDTEKPIHDADILERIVSHLGDMGRYQKMLFVAMLPAGFTFAFIYFVQMFITVTPQNYWCRIPELANLSMEMRKNLSAPGIDGDYDHCYTFDVNWTEVLETLTPPPHGTPTIPCQHGWEFDFSDIPYQTVTTERGWVCDRSSYVPTAQAAFFVGAVVGTIVFGWTADRFGRVPAIILTNLIGGIGSIGTSFTTDVWDFMLCRFIVGLSFDNCFMVLYVLVLEYVGLQYRTLVANLSMAFSFAIAGITLPWMAYYIADWRILMWVTAAPMFIVILAPWFLPESVRWLVSRGRVDDAITVLKKFERINKTTIPDDIMNDFKIFAEEARKEERRSVLEMCKSSQLRKAMFSLLLMYMGGGIIFDGLMRLSDTFGLDFFALFSCYEVSELVAILLVVVILDKFGRRSSSSASAFISSVALLIAIFVPPGLPRAVLAIVARLFMITCLTCVMQWCTEIIPTPYRVSGVSILHMGAVLINTLSPFVVFSERVWSILPILIFTGSAFLLTGLCLTLPETKGLPMPQTRADGEKIINENTLFGSKKRNTTPAVP</sequence>
<comment type="caution">
    <text evidence="7">The sequence shown here is derived from an EMBL/GenBank/DDBJ whole genome shotgun (WGS) entry which is preliminary data.</text>
</comment>
<dbReference type="PROSITE" id="PS00216">
    <property type="entry name" value="SUGAR_TRANSPORT_1"/>
    <property type="match status" value="1"/>
</dbReference>
<keyword evidence="4 5" id="KW-0472">Membrane</keyword>
<evidence type="ECO:0000313" key="8">
    <source>
        <dbReference type="Proteomes" id="UP000494106"/>
    </source>
</evidence>
<evidence type="ECO:0000256" key="4">
    <source>
        <dbReference type="ARBA" id="ARBA00023136"/>
    </source>
</evidence>
<proteinExistence type="predicted"/>
<evidence type="ECO:0000313" key="7">
    <source>
        <dbReference type="EMBL" id="CAB3245466.1"/>
    </source>
</evidence>
<feature type="transmembrane region" description="Helical" evidence="5">
    <location>
        <begin position="41"/>
        <end position="63"/>
    </location>
</feature>
<feature type="transmembrane region" description="Helical" evidence="5">
    <location>
        <begin position="243"/>
        <end position="266"/>
    </location>
</feature>
<dbReference type="SUPFAM" id="SSF103473">
    <property type="entry name" value="MFS general substrate transporter"/>
    <property type="match status" value="1"/>
</dbReference>
<feature type="transmembrane region" description="Helical" evidence="5">
    <location>
        <begin position="387"/>
        <end position="407"/>
    </location>
</feature>
<feature type="transmembrane region" description="Helical" evidence="5">
    <location>
        <begin position="441"/>
        <end position="462"/>
    </location>
</feature>
<evidence type="ECO:0000256" key="5">
    <source>
        <dbReference type="SAM" id="Phobius"/>
    </source>
</evidence>
<feature type="transmembrane region" description="Helical" evidence="5">
    <location>
        <begin position="272"/>
        <end position="291"/>
    </location>
</feature>
<evidence type="ECO:0000256" key="2">
    <source>
        <dbReference type="ARBA" id="ARBA00022692"/>
    </source>
</evidence>
<feature type="transmembrane region" description="Helical" evidence="5">
    <location>
        <begin position="357"/>
        <end position="375"/>
    </location>
</feature>
<dbReference type="Pfam" id="PF00083">
    <property type="entry name" value="Sugar_tr"/>
    <property type="match status" value="1"/>
</dbReference>
<dbReference type="InterPro" id="IPR005828">
    <property type="entry name" value="MFS_sugar_transport-like"/>
</dbReference>
<dbReference type="GO" id="GO:0016020">
    <property type="term" value="C:membrane"/>
    <property type="evidence" value="ECO:0007669"/>
    <property type="project" value="UniProtKB-SubCell"/>
</dbReference>
<dbReference type="InterPro" id="IPR005829">
    <property type="entry name" value="Sugar_transporter_CS"/>
</dbReference>
<dbReference type="InterPro" id="IPR036259">
    <property type="entry name" value="MFS_trans_sf"/>
</dbReference>
<dbReference type="EMBL" id="CADEBC010000524">
    <property type="protein sequence ID" value="CAB3245466.1"/>
    <property type="molecule type" value="Genomic_DNA"/>
</dbReference>
<gene>
    <name evidence="7" type="ORF">APLA_LOCUS10490</name>
</gene>
<feature type="transmembrane region" description="Helical" evidence="5">
    <location>
        <begin position="215"/>
        <end position="236"/>
    </location>
</feature>
<name>A0A8S1AJI4_ARCPL</name>
<keyword evidence="3 5" id="KW-1133">Transmembrane helix</keyword>
<dbReference type="InterPro" id="IPR020846">
    <property type="entry name" value="MFS_dom"/>
</dbReference>
<dbReference type="GO" id="GO:0022857">
    <property type="term" value="F:transmembrane transporter activity"/>
    <property type="evidence" value="ECO:0007669"/>
    <property type="project" value="InterPro"/>
</dbReference>
<feature type="transmembrane region" description="Helical" evidence="5">
    <location>
        <begin position="158"/>
        <end position="177"/>
    </location>
</feature>
<evidence type="ECO:0000256" key="3">
    <source>
        <dbReference type="ARBA" id="ARBA00022989"/>
    </source>
</evidence>
<dbReference type="PROSITE" id="PS50850">
    <property type="entry name" value="MFS"/>
    <property type="match status" value="1"/>
</dbReference>
<feature type="transmembrane region" description="Helical" evidence="5">
    <location>
        <begin position="474"/>
        <end position="494"/>
    </location>
</feature>
<keyword evidence="2 5" id="KW-0812">Transmembrane</keyword>
<accession>A0A8S1AJI4</accession>
<feature type="transmembrane region" description="Helical" evidence="5">
    <location>
        <begin position="500"/>
        <end position="521"/>
    </location>
</feature>
<dbReference type="OrthoDB" id="6884957at2759"/>
<feature type="transmembrane region" description="Helical" evidence="5">
    <location>
        <begin position="184"/>
        <end position="203"/>
    </location>
</feature>
<dbReference type="AlphaFoldDB" id="A0A8S1AJI4"/>
<organism evidence="7 8">
    <name type="scientific">Arctia plantaginis</name>
    <name type="common">Wood tiger moth</name>
    <name type="synonym">Phalaena plantaginis</name>
    <dbReference type="NCBI Taxonomy" id="874455"/>
    <lineage>
        <taxon>Eukaryota</taxon>
        <taxon>Metazoa</taxon>
        <taxon>Ecdysozoa</taxon>
        <taxon>Arthropoda</taxon>
        <taxon>Hexapoda</taxon>
        <taxon>Insecta</taxon>
        <taxon>Pterygota</taxon>
        <taxon>Neoptera</taxon>
        <taxon>Endopterygota</taxon>
        <taxon>Lepidoptera</taxon>
        <taxon>Glossata</taxon>
        <taxon>Ditrysia</taxon>
        <taxon>Noctuoidea</taxon>
        <taxon>Erebidae</taxon>
        <taxon>Arctiinae</taxon>
        <taxon>Arctia</taxon>
    </lineage>
</organism>
<feature type="transmembrane region" description="Helical" evidence="5">
    <location>
        <begin position="419"/>
        <end position="435"/>
    </location>
</feature>
<dbReference type="PANTHER" id="PTHR24064">
    <property type="entry name" value="SOLUTE CARRIER FAMILY 22 MEMBER"/>
    <property type="match status" value="1"/>
</dbReference>
<comment type="subcellular location">
    <subcellularLocation>
        <location evidence="1">Membrane</location>
        <topology evidence="1">Multi-pass membrane protein</topology>
    </subcellularLocation>
</comment>
<feature type="domain" description="Major facilitator superfamily (MFS) profile" evidence="6">
    <location>
        <begin position="38"/>
        <end position="526"/>
    </location>
</feature>
<evidence type="ECO:0000256" key="1">
    <source>
        <dbReference type="ARBA" id="ARBA00004141"/>
    </source>
</evidence>
<keyword evidence="8" id="KW-1185">Reference proteome</keyword>
<dbReference type="Gene3D" id="1.20.1250.20">
    <property type="entry name" value="MFS general substrate transporter like domains"/>
    <property type="match status" value="1"/>
</dbReference>
<protein>
    <recommendedName>
        <fullName evidence="6">Major facilitator superfamily (MFS) profile domain-containing protein</fullName>
    </recommendedName>
</protein>
<reference evidence="7 8" key="1">
    <citation type="submission" date="2020-04" db="EMBL/GenBank/DDBJ databases">
        <authorList>
            <person name="Wallbank WR R."/>
            <person name="Pardo Diaz C."/>
            <person name="Kozak K."/>
            <person name="Martin S."/>
            <person name="Jiggins C."/>
            <person name="Moest M."/>
            <person name="Warren A I."/>
            <person name="Byers J.R.P. K."/>
            <person name="Montejo-Kovacevich G."/>
            <person name="Yen C E."/>
        </authorList>
    </citation>
    <scope>NUCLEOTIDE SEQUENCE [LARGE SCALE GENOMIC DNA]</scope>
</reference>
<evidence type="ECO:0000259" key="6">
    <source>
        <dbReference type="PROSITE" id="PS50850"/>
    </source>
</evidence>